<dbReference type="Proteomes" id="UP000829398">
    <property type="component" value="Chromosome 4"/>
</dbReference>
<organism evidence="1 2">
    <name type="scientific">Citrus sinensis</name>
    <name type="common">Sweet orange</name>
    <name type="synonym">Citrus aurantium var. sinensis</name>
    <dbReference type="NCBI Taxonomy" id="2711"/>
    <lineage>
        <taxon>Eukaryota</taxon>
        <taxon>Viridiplantae</taxon>
        <taxon>Streptophyta</taxon>
        <taxon>Embryophyta</taxon>
        <taxon>Tracheophyta</taxon>
        <taxon>Spermatophyta</taxon>
        <taxon>Magnoliopsida</taxon>
        <taxon>eudicotyledons</taxon>
        <taxon>Gunneridae</taxon>
        <taxon>Pentapetalae</taxon>
        <taxon>rosids</taxon>
        <taxon>malvids</taxon>
        <taxon>Sapindales</taxon>
        <taxon>Rutaceae</taxon>
        <taxon>Aurantioideae</taxon>
        <taxon>Citrus</taxon>
    </lineage>
</organism>
<evidence type="ECO:0000313" key="2">
    <source>
        <dbReference type="Proteomes" id="UP000829398"/>
    </source>
</evidence>
<proteinExistence type="predicted"/>
<protein>
    <submittedName>
        <fullName evidence="1">Vesicle transport v-SNARE 12</fullName>
    </submittedName>
</protein>
<evidence type="ECO:0000313" key="1">
    <source>
        <dbReference type="EMBL" id="KAH9774032.1"/>
    </source>
</evidence>
<gene>
    <name evidence="1" type="ORF">KPL71_013505</name>
</gene>
<keyword evidence="2" id="KW-1185">Reference proteome</keyword>
<comment type="caution">
    <text evidence="1">The sequence shown here is derived from an EMBL/GenBank/DDBJ whole genome shotgun (WGS) entry which is preliminary data.</text>
</comment>
<accession>A0ACB8LKJ0</accession>
<sequence length="219" mass="25057">MSEVFEGYERQYCELSTNLSRKCSSASLLPDGDQKKEKYSEIQSGLDDADALIRKMDLEARSLQPNVKAMLLAKLREYKSDLNKLKREFKRVSSSEAHEELLESGKADPNVVSGEQRERLAMSVERINQSGERIRESRRVMLETEELGISIVEDLNQQRETLLNSRNKLHGVDDAISKSKKVLSSMSRRMTRNKWIVGSIIVALVIAIIFILFYKLAHH</sequence>
<name>A0ACB8LKJ0_CITSI</name>
<dbReference type="EMBL" id="CM039173">
    <property type="protein sequence ID" value="KAH9774032.1"/>
    <property type="molecule type" value="Genomic_DNA"/>
</dbReference>
<reference evidence="2" key="1">
    <citation type="journal article" date="2023" name="Hortic. Res.">
        <title>A chromosome-level phased genome enabling allele-level studies in sweet orange: a case study on citrus Huanglongbing tolerance.</title>
        <authorList>
            <person name="Wu B."/>
            <person name="Yu Q."/>
            <person name="Deng Z."/>
            <person name="Duan Y."/>
            <person name="Luo F."/>
            <person name="Gmitter F. Jr."/>
        </authorList>
    </citation>
    <scope>NUCLEOTIDE SEQUENCE [LARGE SCALE GENOMIC DNA]</scope>
    <source>
        <strain evidence="2">cv. Valencia</strain>
    </source>
</reference>